<dbReference type="InterPro" id="IPR017850">
    <property type="entry name" value="Alkaline_phosphatase_core_sf"/>
</dbReference>
<reference evidence="2 3" key="1">
    <citation type="submission" date="2018-09" db="EMBL/GenBank/DDBJ databases">
        <title>The complete genome sequence of Neokomagataea tanensis NBRC 106556(T).</title>
        <authorList>
            <person name="Chua K.-O."/>
            <person name="See-Too W.-S."/>
            <person name="Hong K.-W."/>
            <person name="Yin W.-F."/>
            <person name="Chan K.-G."/>
        </authorList>
    </citation>
    <scope>NUCLEOTIDE SEQUENCE [LARGE SCALE GENOMIC DNA]</scope>
    <source>
        <strain evidence="3">AH13 \ NBRC 106556</strain>
    </source>
</reference>
<dbReference type="PANTHER" id="PTHR10151:SF120">
    <property type="entry name" value="BIS(5'-ADENOSYL)-TRIPHOSPHATASE"/>
    <property type="match status" value="1"/>
</dbReference>
<name>A0A4Y6V5V2_9PROT</name>
<protein>
    <submittedName>
        <fullName evidence="2">Alkaline phosphatase family protein</fullName>
    </submittedName>
</protein>
<feature type="chain" id="PRO_5021280867" evidence="1">
    <location>
        <begin position="31"/>
        <end position="416"/>
    </location>
</feature>
<dbReference type="OrthoDB" id="9771966at2"/>
<dbReference type="InterPro" id="IPR002591">
    <property type="entry name" value="Phosphodiest/P_Trfase"/>
</dbReference>
<dbReference type="Gene3D" id="3.30.1360.180">
    <property type="match status" value="1"/>
</dbReference>
<dbReference type="Proteomes" id="UP000317214">
    <property type="component" value="Chromosome"/>
</dbReference>
<feature type="signal peptide" evidence="1">
    <location>
        <begin position="1"/>
        <end position="30"/>
    </location>
</feature>
<dbReference type="PROSITE" id="PS51257">
    <property type="entry name" value="PROKAR_LIPOPROTEIN"/>
    <property type="match status" value="1"/>
</dbReference>
<dbReference type="PANTHER" id="PTHR10151">
    <property type="entry name" value="ECTONUCLEOTIDE PYROPHOSPHATASE/PHOSPHODIESTERASE"/>
    <property type="match status" value="1"/>
</dbReference>
<keyword evidence="1" id="KW-0732">Signal</keyword>
<evidence type="ECO:0000313" key="3">
    <source>
        <dbReference type="Proteomes" id="UP000317214"/>
    </source>
</evidence>
<accession>A0A4Y6V5V2</accession>
<dbReference type="Pfam" id="PF01663">
    <property type="entry name" value="Phosphodiest"/>
    <property type="match status" value="1"/>
</dbReference>
<dbReference type="GO" id="GO:0016787">
    <property type="term" value="F:hydrolase activity"/>
    <property type="evidence" value="ECO:0007669"/>
    <property type="project" value="UniProtKB-ARBA"/>
</dbReference>
<dbReference type="EMBL" id="CP032485">
    <property type="protein sequence ID" value="QDH24744.1"/>
    <property type="molecule type" value="Genomic_DNA"/>
</dbReference>
<sequence>MKMRFASLLSLGALLAGSLLSGCATTPQDAQDNNDTGATPVILVSLDGFRTEYLSRGLTPHIAAIAQNGISTTAMHPSFPSITFPNHYTLVTGLRPDHHGIVGNTMYDPSHPGVKFTMASKESYWWDQAEPIWVTAKKQGLKVATMFWPGSESEIHGVRPDDYAAFDKSMSDDQRVDKLLSWFDVPAKDRPRFSTLYFNTTDTNGHHFGPNSPQVNAALQDVDEGVSRLMAGLESRHIKADVIVVADHGMSEIGDNHYIALDKIVPAKSFDFVTGGAYAGVNARPGQTAILEKALLQKHDHMQCWRKGEIPERLHYGTNPRVPAYICLAEPGWVVLKTKPDAQHEALKGDHGYDPASPDMNALFVASGPDFPAGKVLAPFDNVDVYPLIMQLLKVQAQPNDGTLAPFVPLLTMNPT</sequence>
<gene>
    <name evidence="2" type="ORF">D5366_05315</name>
</gene>
<dbReference type="KEGG" id="ntn:D5366_05315"/>
<dbReference type="RefSeq" id="WP_141492586.1">
    <property type="nucleotide sequence ID" value="NZ_CP032485.1"/>
</dbReference>
<organism evidence="2 3">
    <name type="scientific">Neokomagataea tanensis</name>
    <dbReference type="NCBI Taxonomy" id="661191"/>
    <lineage>
        <taxon>Bacteria</taxon>
        <taxon>Pseudomonadati</taxon>
        <taxon>Pseudomonadota</taxon>
        <taxon>Alphaproteobacteria</taxon>
        <taxon>Acetobacterales</taxon>
        <taxon>Acetobacteraceae</taxon>
        <taxon>Neokomagataea</taxon>
    </lineage>
</organism>
<dbReference type="Gene3D" id="3.40.720.10">
    <property type="entry name" value="Alkaline Phosphatase, subunit A"/>
    <property type="match status" value="1"/>
</dbReference>
<evidence type="ECO:0000313" key="2">
    <source>
        <dbReference type="EMBL" id="QDH24744.1"/>
    </source>
</evidence>
<dbReference type="AlphaFoldDB" id="A0A4Y6V5V2"/>
<dbReference type="CDD" id="cd16018">
    <property type="entry name" value="Enpp"/>
    <property type="match status" value="1"/>
</dbReference>
<keyword evidence="3" id="KW-1185">Reference proteome</keyword>
<evidence type="ECO:0000256" key="1">
    <source>
        <dbReference type="SAM" id="SignalP"/>
    </source>
</evidence>
<dbReference type="SUPFAM" id="SSF53649">
    <property type="entry name" value="Alkaline phosphatase-like"/>
    <property type="match status" value="1"/>
</dbReference>
<proteinExistence type="predicted"/>